<dbReference type="InterPro" id="IPR001611">
    <property type="entry name" value="Leu-rich_rpt"/>
</dbReference>
<gene>
    <name evidence="2" type="ORF">PAPYR_4303</name>
</gene>
<protein>
    <submittedName>
        <fullName evidence="2">Uncharacterized protein</fullName>
    </submittedName>
</protein>
<reference evidence="2" key="1">
    <citation type="journal article" date="2022" name="bioRxiv">
        <title>Genomics of Preaxostyla Flagellates Illuminates Evolutionary Transitions and the Path Towards Mitochondrial Loss.</title>
        <authorList>
            <person name="Novak L.V.F."/>
            <person name="Treitli S.C."/>
            <person name="Pyrih J."/>
            <person name="Halakuc P."/>
            <person name="Pipaliya S.V."/>
            <person name="Vacek V."/>
            <person name="Brzon O."/>
            <person name="Soukal P."/>
            <person name="Eme L."/>
            <person name="Dacks J.B."/>
            <person name="Karnkowska A."/>
            <person name="Elias M."/>
            <person name="Hampl V."/>
        </authorList>
    </citation>
    <scope>NUCLEOTIDE SEQUENCE</scope>
    <source>
        <strain evidence="2">RCP-MX</strain>
    </source>
</reference>
<dbReference type="Pfam" id="PF13516">
    <property type="entry name" value="LRR_6"/>
    <property type="match status" value="2"/>
</dbReference>
<evidence type="ECO:0000313" key="2">
    <source>
        <dbReference type="EMBL" id="KAJ4459579.1"/>
    </source>
</evidence>
<feature type="region of interest" description="Disordered" evidence="1">
    <location>
        <begin position="278"/>
        <end position="332"/>
    </location>
</feature>
<evidence type="ECO:0000313" key="3">
    <source>
        <dbReference type="Proteomes" id="UP001141327"/>
    </source>
</evidence>
<keyword evidence="3" id="KW-1185">Reference proteome</keyword>
<dbReference type="PANTHER" id="PTHR13318:SF95">
    <property type="entry name" value="F-BOX PROTEIN YLR352W"/>
    <property type="match status" value="1"/>
</dbReference>
<dbReference type="InterPro" id="IPR032675">
    <property type="entry name" value="LRR_dom_sf"/>
</dbReference>
<dbReference type="InterPro" id="IPR006553">
    <property type="entry name" value="Leu-rich_rpt_Cys-con_subtyp"/>
</dbReference>
<dbReference type="PANTHER" id="PTHR13318">
    <property type="entry name" value="PARTNER OF PAIRED, ISOFORM B-RELATED"/>
    <property type="match status" value="1"/>
</dbReference>
<dbReference type="SMART" id="SM00367">
    <property type="entry name" value="LRR_CC"/>
    <property type="match status" value="4"/>
</dbReference>
<organism evidence="2 3">
    <name type="scientific">Paratrimastix pyriformis</name>
    <dbReference type="NCBI Taxonomy" id="342808"/>
    <lineage>
        <taxon>Eukaryota</taxon>
        <taxon>Metamonada</taxon>
        <taxon>Preaxostyla</taxon>
        <taxon>Paratrimastigidae</taxon>
        <taxon>Paratrimastix</taxon>
    </lineage>
</organism>
<name>A0ABQ8UK27_9EUKA</name>
<dbReference type="Proteomes" id="UP001141327">
    <property type="component" value="Unassembled WGS sequence"/>
</dbReference>
<dbReference type="EMBL" id="JAPMOS010000018">
    <property type="protein sequence ID" value="KAJ4459579.1"/>
    <property type="molecule type" value="Genomic_DNA"/>
</dbReference>
<proteinExistence type="predicted"/>
<dbReference type="SUPFAM" id="SSF52047">
    <property type="entry name" value="RNI-like"/>
    <property type="match status" value="1"/>
</dbReference>
<sequence>MRQRTCCVPPDLIVTTVNPAKKPSGYNAVHLDKVRSQLLSHCTAIDLSQLPPAEHSIISDSTLAALLRQYTSIAHLHLSDTPNLTNEGLVRLMAARGGSLRSLDVSRCGHITSEALLAGARHCPCLEEFAGAECALADAALVALAQWCPLLAALRVAGCDQLTDGALLALGARCPRLRVLDIRRCPLITARGLQCIHASCPALAIVQLCGTAVSPAALGQTLAPGVPEAEPLALALPVGAGGCGASHDDGILPPAVSVPAPRPVPEGSFPSAMAALEQPAPRQLRASSAPWEAQTTASWKLQASAPEWEQDDPRGWLPCLGGDPGPPPENHP</sequence>
<comment type="caution">
    <text evidence="2">The sequence shown here is derived from an EMBL/GenBank/DDBJ whole genome shotgun (WGS) entry which is preliminary data.</text>
</comment>
<accession>A0ABQ8UK27</accession>
<dbReference type="Gene3D" id="3.80.10.10">
    <property type="entry name" value="Ribonuclease Inhibitor"/>
    <property type="match status" value="1"/>
</dbReference>
<evidence type="ECO:0000256" key="1">
    <source>
        <dbReference type="SAM" id="MobiDB-lite"/>
    </source>
</evidence>